<feature type="domain" description="Phorbol-ester/DAG-type" evidence="8">
    <location>
        <begin position="466"/>
        <end position="516"/>
    </location>
</feature>
<dbReference type="PROSITE" id="PS50002">
    <property type="entry name" value="SH3"/>
    <property type="match status" value="2"/>
</dbReference>
<dbReference type="InParanoid" id="D8PXI2"/>
<dbReference type="InterPro" id="IPR035459">
    <property type="entry name" value="Bzz1_SH3_1"/>
</dbReference>
<dbReference type="Pfam" id="PF00611">
    <property type="entry name" value="FCH"/>
    <property type="match status" value="1"/>
</dbReference>
<dbReference type="eggNOG" id="KOG3565">
    <property type="taxonomic scope" value="Eukaryota"/>
</dbReference>
<dbReference type="PROSITE" id="PS50097">
    <property type="entry name" value="BTB"/>
    <property type="match status" value="1"/>
</dbReference>
<evidence type="ECO:0000256" key="5">
    <source>
        <dbReference type="PROSITE-ProRule" id="PRU01077"/>
    </source>
</evidence>
<dbReference type="InterPro" id="IPR001452">
    <property type="entry name" value="SH3_domain"/>
</dbReference>
<evidence type="ECO:0000256" key="3">
    <source>
        <dbReference type="ARBA" id="ARBA00022833"/>
    </source>
</evidence>
<dbReference type="CDD" id="cd00174">
    <property type="entry name" value="SH3"/>
    <property type="match status" value="1"/>
</dbReference>
<dbReference type="SMART" id="SM00109">
    <property type="entry name" value="C1"/>
    <property type="match status" value="1"/>
</dbReference>
<reference evidence="11 12" key="1">
    <citation type="journal article" date="2010" name="Nat. Biotechnol.">
        <title>Genome sequence of the model mushroom Schizophyllum commune.</title>
        <authorList>
            <person name="Ohm R.A."/>
            <person name="de Jong J.F."/>
            <person name="Lugones L.G."/>
            <person name="Aerts A."/>
            <person name="Kothe E."/>
            <person name="Stajich J.E."/>
            <person name="de Vries R.P."/>
            <person name="Record E."/>
            <person name="Levasseur A."/>
            <person name="Baker S.E."/>
            <person name="Bartholomew K.A."/>
            <person name="Coutinho P.M."/>
            <person name="Erdmann S."/>
            <person name="Fowler T.J."/>
            <person name="Gathman A.C."/>
            <person name="Lombard V."/>
            <person name="Henrissat B."/>
            <person name="Knabe N."/>
            <person name="Kuees U."/>
            <person name="Lilly W.W."/>
            <person name="Lindquist E."/>
            <person name="Lucas S."/>
            <person name="Magnuson J.K."/>
            <person name="Piumi F."/>
            <person name="Raudaskoski M."/>
            <person name="Salamov A."/>
            <person name="Schmutz J."/>
            <person name="Schwarze F.W.M.R."/>
            <person name="vanKuyk P.A."/>
            <person name="Horton J.S."/>
            <person name="Grigoriev I.V."/>
            <person name="Woesten H.A.B."/>
        </authorList>
    </citation>
    <scope>NUCLEOTIDE SEQUENCE [LARGE SCALE GENOMIC DNA]</scope>
    <source>
        <strain evidence="12">H4-8 / FGSC 9210</strain>
    </source>
</reference>
<dbReference type="InterPro" id="IPR001060">
    <property type="entry name" value="FCH_dom"/>
</dbReference>
<dbReference type="PRINTS" id="PR00452">
    <property type="entry name" value="SH3DOMAIN"/>
</dbReference>
<feature type="domain" description="F-BAR" evidence="10">
    <location>
        <begin position="61"/>
        <end position="336"/>
    </location>
</feature>
<dbReference type="SUPFAM" id="SSF57889">
    <property type="entry name" value="Cysteine-rich domain"/>
    <property type="match status" value="1"/>
</dbReference>
<dbReference type="PROSITE" id="PS00479">
    <property type="entry name" value="ZF_DAG_PE_1"/>
    <property type="match status" value="1"/>
</dbReference>
<dbReference type="Gene3D" id="3.30.710.10">
    <property type="entry name" value="Potassium Channel Kv1.1, Chain A"/>
    <property type="match status" value="1"/>
</dbReference>
<accession>D8PXI2</accession>
<feature type="domain" description="SH3" evidence="7">
    <location>
        <begin position="644"/>
        <end position="710"/>
    </location>
</feature>
<dbReference type="STRING" id="578458.D8PXI2"/>
<feature type="domain" description="SH3" evidence="7">
    <location>
        <begin position="570"/>
        <end position="631"/>
    </location>
</feature>
<keyword evidence="1 4" id="KW-0728">SH3 domain</keyword>
<evidence type="ECO:0000313" key="11">
    <source>
        <dbReference type="EMBL" id="EFI99674.1"/>
    </source>
</evidence>
<dbReference type="Pfam" id="PF00130">
    <property type="entry name" value="C1_1"/>
    <property type="match status" value="1"/>
</dbReference>
<dbReference type="GO" id="GO:0030036">
    <property type="term" value="P:actin cytoskeleton organization"/>
    <property type="evidence" value="ECO:0007669"/>
    <property type="project" value="UniProtKB-ARBA"/>
</dbReference>
<evidence type="ECO:0000259" key="9">
    <source>
        <dbReference type="PROSITE" id="PS50097"/>
    </source>
</evidence>
<feature type="compositionally biased region" description="Low complexity" evidence="6">
    <location>
        <begin position="529"/>
        <end position="550"/>
    </location>
</feature>
<proteinExistence type="predicted"/>
<dbReference type="InterPro" id="IPR002219">
    <property type="entry name" value="PKC_DAG/PE"/>
</dbReference>
<keyword evidence="3" id="KW-0862">Zinc</keyword>
<feature type="non-terminal residue" evidence="11">
    <location>
        <position position="1045"/>
    </location>
</feature>
<dbReference type="CDD" id="cd20824">
    <property type="entry name" value="C1_SpBZZ1-like"/>
    <property type="match status" value="1"/>
</dbReference>
<evidence type="ECO:0000256" key="1">
    <source>
        <dbReference type="ARBA" id="ARBA00022443"/>
    </source>
</evidence>
<dbReference type="InterPro" id="IPR000210">
    <property type="entry name" value="BTB/POZ_dom"/>
</dbReference>
<dbReference type="GO" id="GO:0030864">
    <property type="term" value="C:cortical actin cytoskeleton"/>
    <property type="evidence" value="ECO:0007669"/>
    <property type="project" value="UniProtKB-ARBA"/>
</dbReference>
<keyword evidence="12" id="KW-1185">Reference proteome</keyword>
<dbReference type="SMART" id="SM00055">
    <property type="entry name" value="FCH"/>
    <property type="match status" value="1"/>
</dbReference>
<dbReference type="SMART" id="SM00326">
    <property type="entry name" value="SH3"/>
    <property type="match status" value="2"/>
</dbReference>
<dbReference type="InterPro" id="IPR020454">
    <property type="entry name" value="DAG/PE-bd"/>
</dbReference>
<gene>
    <name evidence="11" type="ORF">SCHCODRAFT_107184</name>
</gene>
<evidence type="ECO:0000313" key="12">
    <source>
        <dbReference type="Proteomes" id="UP000007431"/>
    </source>
</evidence>
<dbReference type="InterPro" id="IPR031160">
    <property type="entry name" value="F_BAR_dom"/>
</dbReference>
<evidence type="ECO:0000259" key="7">
    <source>
        <dbReference type="PROSITE" id="PS50002"/>
    </source>
</evidence>
<keyword evidence="5" id="KW-0175">Coiled coil</keyword>
<dbReference type="CDD" id="cd18186">
    <property type="entry name" value="BTB_POZ_ZBTB_KLHL-like"/>
    <property type="match status" value="1"/>
</dbReference>
<dbReference type="InterPro" id="IPR011333">
    <property type="entry name" value="SKP1/BTB/POZ_sf"/>
</dbReference>
<evidence type="ECO:0000256" key="6">
    <source>
        <dbReference type="SAM" id="MobiDB-lite"/>
    </source>
</evidence>
<dbReference type="EMBL" id="GL377304">
    <property type="protein sequence ID" value="EFI99674.1"/>
    <property type="molecule type" value="Genomic_DNA"/>
</dbReference>
<feature type="region of interest" description="Disordered" evidence="6">
    <location>
        <begin position="513"/>
        <end position="566"/>
    </location>
</feature>
<dbReference type="PRINTS" id="PR00008">
    <property type="entry name" value="DAGPEDOMAIN"/>
</dbReference>
<dbReference type="GO" id="GO:0030833">
    <property type="term" value="P:regulation of actin filament polymerization"/>
    <property type="evidence" value="ECO:0007669"/>
    <property type="project" value="TreeGrafter"/>
</dbReference>
<protein>
    <submittedName>
        <fullName evidence="11">Uncharacterized protein</fullName>
    </submittedName>
</protein>
<dbReference type="PANTHER" id="PTHR15735">
    <property type="entry name" value="FCH AND DOUBLE SH3 DOMAINS PROTEIN"/>
    <property type="match status" value="1"/>
</dbReference>
<feature type="region of interest" description="Disordered" evidence="6">
    <location>
        <begin position="223"/>
        <end position="250"/>
    </location>
</feature>
<name>D8PXI2_SCHCM</name>
<organism evidence="12">
    <name type="scientific">Schizophyllum commune (strain H4-8 / FGSC 9210)</name>
    <name type="common">Split gill fungus</name>
    <dbReference type="NCBI Taxonomy" id="578458"/>
    <lineage>
        <taxon>Eukaryota</taxon>
        <taxon>Fungi</taxon>
        <taxon>Dikarya</taxon>
        <taxon>Basidiomycota</taxon>
        <taxon>Agaricomycotina</taxon>
        <taxon>Agaricomycetes</taxon>
        <taxon>Agaricomycetidae</taxon>
        <taxon>Agaricales</taxon>
        <taxon>Schizophyllaceae</taxon>
        <taxon>Schizophyllum</taxon>
    </lineage>
</organism>
<evidence type="ECO:0000256" key="4">
    <source>
        <dbReference type="PROSITE-ProRule" id="PRU00192"/>
    </source>
</evidence>
<dbReference type="SUPFAM" id="SSF103657">
    <property type="entry name" value="BAR/IMD domain-like"/>
    <property type="match status" value="1"/>
</dbReference>
<dbReference type="CDD" id="cd11912">
    <property type="entry name" value="SH3_Bzz1_1"/>
    <property type="match status" value="1"/>
</dbReference>
<dbReference type="Pfam" id="PF14604">
    <property type="entry name" value="SH3_9"/>
    <property type="match status" value="2"/>
</dbReference>
<evidence type="ECO:0000259" key="10">
    <source>
        <dbReference type="PROSITE" id="PS51741"/>
    </source>
</evidence>
<dbReference type="Gene3D" id="2.30.30.40">
    <property type="entry name" value="SH3 Domains"/>
    <property type="match status" value="2"/>
</dbReference>
<dbReference type="PANTHER" id="PTHR15735:SF21">
    <property type="entry name" value="PROTEIN NERVOUS WRECK"/>
    <property type="match status" value="1"/>
</dbReference>
<dbReference type="Gene3D" id="1.20.1270.60">
    <property type="entry name" value="Arfaptin homology (AH) domain/BAR domain"/>
    <property type="match status" value="1"/>
</dbReference>
<dbReference type="Gene3D" id="3.30.60.20">
    <property type="match status" value="1"/>
</dbReference>
<dbReference type="FunCoup" id="D8PXI2">
    <property type="interactions" value="102"/>
</dbReference>
<dbReference type="SUPFAM" id="SSF50044">
    <property type="entry name" value="SH3-domain"/>
    <property type="match status" value="2"/>
</dbReference>
<dbReference type="AlphaFoldDB" id="D8PXI2"/>
<evidence type="ECO:0000259" key="8">
    <source>
        <dbReference type="PROSITE" id="PS50081"/>
    </source>
</evidence>
<dbReference type="OMA" id="YADGWWE"/>
<dbReference type="PROSITE" id="PS51741">
    <property type="entry name" value="F_BAR"/>
    <property type="match status" value="1"/>
</dbReference>
<dbReference type="Proteomes" id="UP000007431">
    <property type="component" value="Unassembled WGS sequence"/>
</dbReference>
<dbReference type="InterPro" id="IPR046349">
    <property type="entry name" value="C1-like_sf"/>
</dbReference>
<dbReference type="HOGENOM" id="CLU_291887_0_0_1"/>
<keyword evidence="2" id="KW-0479">Metal-binding</keyword>
<dbReference type="PROSITE" id="PS50081">
    <property type="entry name" value="ZF_DAG_PE_2"/>
    <property type="match status" value="1"/>
</dbReference>
<dbReference type="SUPFAM" id="SSF54695">
    <property type="entry name" value="POZ domain"/>
    <property type="match status" value="1"/>
</dbReference>
<evidence type="ECO:0000256" key="2">
    <source>
        <dbReference type="ARBA" id="ARBA00022723"/>
    </source>
</evidence>
<dbReference type="InterPro" id="IPR027267">
    <property type="entry name" value="AH/BAR_dom_sf"/>
</dbReference>
<feature type="domain" description="BTB" evidence="9">
    <location>
        <begin position="733"/>
        <end position="801"/>
    </location>
</feature>
<dbReference type="InterPro" id="IPR036028">
    <property type="entry name" value="SH3-like_dom_sf"/>
</dbReference>
<dbReference type="VEuPathDB" id="FungiDB:SCHCODRAFT_02491675"/>
<sequence length="1045" mass="116449">MRIFIVGAAKEVMSNCGEEKGRDEGSLAMLHIALARIARSSSATTSPSLTFDAAPPTAAVPEFTPNPDGEDQVERISGLFNSHLILVDDVRELYKERVALERDYAAKLQVLTKKAADKKAKTETAVVIGDDPTKAWDERTMRQSTLNTAYDALIKSLTDAAQDHVNIADAVSTQVIEVLKGLERKNEESMKKEMAFYQKLLADRDRTYNDRIKNKNKYDEECGEVDVHRQKQGRAQDDKHAERAARQADQQRVDMLNSKNNYLIATAVANRAKAKFFEEDLPSLEDVFQGLLTRLVQRFSKILLHAQALESAHLDTLKGRVGAVEAAFNAVDTGADQQLFIEYNIRPFAAPPDFKFEPCTNYYDTDEMSVEEQPKIYLQNKLVRSRGKLAEVDAVVDAKRREAQKLRDLVGAYSADHSLGNIDDISDNYLEAYHQLVFFSTSQAILNTEVDTIVAAVGNDTGAMQPHTFKSSSFSIPTQCGYCKSSIWGLSKQGKTCKACGLSVHAKCELKVPSDCSGSKGARQSTLGRSPTSSSQASASSRTSVASRASKMPPPESPSSFVRTEETYEESYPTARVVFDFTPSSEFELAVREGTLVSVVEPDDGSGWVKVADGSGKSGLVPASYIEAAEEEEVATPAAQQHYGSGKYVRAIYDYQAGGSDELPLEDGELYELSSGPSGGQNYGDGWWEGFDAKGRKGIFPSNYVSRILPSKRDHSDLEIGIFTKGEPYFEDGNLILATHDTPTLFKVHRGVLARHSEVFQDMFAFPPAQYEAEMLDGCQVVVMHDLPLELGHLIKALYDGPHFGNDSVADFLYLAGILRLATKYFIGHLRFSAIRHLVQTWATTLKGHDDMVETALHAPIVDNISYPYAHPLLVLNLCHEVNVRIVLPSALYFLSLYRLDDIMSGEHPKLAAVAEHPSKPSAEFFHYKEYALILQFRIDIILDFVRRFCSQHTVAPDCRQSTVCQRALNRLASRLSRSWTMRTGPFHYMKQAVTEFSEDSSTCTSCKRRFQQEVQEHREQLWKELPLKCCLPSWEQLEAEELSP</sequence>
<dbReference type="GO" id="GO:0046872">
    <property type="term" value="F:metal ion binding"/>
    <property type="evidence" value="ECO:0007669"/>
    <property type="project" value="UniProtKB-KW"/>
</dbReference>